<dbReference type="Proteomes" id="UP000625711">
    <property type="component" value="Unassembled WGS sequence"/>
</dbReference>
<proteinExistence type="predicted"/>
<dbReference type="OrthoDB" id="10691135at2759"/>
<organism evidence="1 2">
    <name type="scientific">Rhynchophorus ferrugineus</name>
    <name type="common">Red palm weevil</name>
    <name type="synonym">Curculio ferrugineus</name>
    <dbReference type="NCBI Taxonomy" id="354439"/>
    <lineage>
        <taxon>Eukaryota</taxon>
        <taxon>Metazoa</taxon>
        <taxon>Ecdysozoa</taxon>
        <taxon>Arthropoda</taxon>
        <taxon>Hexapoda</taxon>
        <taxon>Insecta</taxon>
        <taxon>Pterygota</taxon>
        <taxon>Neoptera</taxon>
        <taxon>Endopterygota</taxon>
        <taxon>Coleoptera</taxon>
        <taxon>Polyphaga</taxon>
        <taxon>Cucujiformia</taxon>
        <taxon>Curculionidae</taxon>
        <taxon>Dryophthorinae</taxon>
        <taxon>Rhynchophorus</taxon>
    </lineage>
</organism>
<reference evidence="1" key="1">
    <citation type="submission" date="2020-08" db="EMBL/GenBank/DDBJ databases">
        <title>Genome sequencing and assembly of the red palm weevil Rhynchophorus ferrugineus.</title>
        <authorList>
            <person name="Dias G.B."/>
            <person name="Bergman C.M."/>
            <person name="Manee M."/>
        </authorList>
    </citation>
    <scope>NUCLEOTIDE SEQUENCE</scope>
    <source>
        <strain evidence="1">AA-2017</strain>
        <tissue evidence="1">Whole larva</tissue>
    </source>
</reference>
<name>A0A834IP30_RHYFE</name>
<evidence type="ECO:0000313" key="1">
    <source>
        <dbReference type="EMBL" id="KAF7283266.1"/>
    </source>
</evidence>
<accession>A0A834IP30</accession>
<keyword evidence="2" id="KW-1185">Reference proteome</keyword>
<gene>
    <name evidence="1" type="ORF">GWI33_001091</name>
</gene>
<dbReference type="EMBL" id="JAACXV010000125">
    <property type="protein sequence ID" value="KAF7283266.1"/>
    <property type="molecule type" value="Genomic_DNA"/>
</dbReference>
<evidence type="ECO:0000313" key="2">
    <source>
        <dbReference type="Proteomes" id="UP000625711"/>
    </source>
</evidence>
<dbReference type="AlphaFoldDB" id="A0A834IP30"/>
<comment type="caution">
    <text evidence="1">The sequence shown here is derived from an EMBL/GenBank/DDBJ whole genome shotgun (WGS) entry which is preliminary data.</text>
</comment>
<sequence length="520" mass="60629">MEAAERFVLRHLDIKMRQTIFSLISILNNIQTVGKIITLDIYKEQCSFDIVLMAENDKKHVFGIYLEGPHKIDQEKVVVRPFLDKYFQRLKNMKPFPYKFQVYLVSQFLNPVHCMCMGVLTDFSNFIATENTIFWEFMDSIKTNISYDNIPEAEVADFDLFQSLVKFINYDTINSLQFPDPKIDSDLVNPIRMNLVLLNASMQHFNTCSSSEILNMGKNLKYRKTCEDLSELNIEFINQLHVNFIAIKKKLNILYDKSIYNICIDTNSTLLTVMKIVKYLSNKKFILLSDRQLRFEKVSTEAFGLLFNDKIDVLIIEYDGETETDNHPLYLDRVPSMKTGYIMDLKEIADNFVINYCMSSNDLENIIVGWCLTIGKFIKFNFTEHYIQRTLTRQVIPDYLIETQLTNSSLMIIFGESLETLNINERLSIDSNIGIRVVSDRDNALETFEKYCELVTDANVYLIEYKNDLLFLEECKTIDSSTVNCLRNVSHAEQYGKFALTREDNFNNRKCRIGEIDISQ</sequence>
<protein>
    <submittedName>
        <fullName evidence="1">Uncharacterized protein</fullName>
    </submittedName>
</protein>